<name>A0A7X4H854_9BURK</name>
<dbReference type="CDD" id="cd00093">
    <property type="entry name" value="HTH_XRE"/>
    <property type="match status" value="1"/>
</dbReference>
<dbReference type="PANTHER" id="PTHR46797:SF23">
    <property type="entry name" value="HTH-TYPE TRANSCRIPTIONAL REGULATOR SUTR"/>
    <property type="match status" value="1"/>
</dbReference>
<evidence type="ECO:0000313" key="5">
    <source>
        <dbReference type="EMBL" id="MYM76067.1"/>
    </source>
</evidence>
<evidence type="ECO:0000313" key="6">
    <source>
        <dbReference type="Proteomes" id="UP000469734"/>
    </source>
</evidence>
<dbReference type="InterPro" id="IPR001387">
    <property type="entry name" value="Cro/C1-type_HTH"/>
</dbReference>
<gene>
    <name evidence="5" type="ORF">GTP56_28285</name>
</gene>
<keyword evidence="2" id="KW-0238">DNA-binding</keyword>
<evidence type="ECO:0000256" key="2">
    <source>
        <dbReference type="ARBA" id="ARBA00023125"/>
    </source>
</evidence>
<keyword evidence="1" id="KW-0805">Transcription regulation</keyword>
<feature type="domain" description="HTH cro/C1-type" evidence="4">
    <location>
        <begin position="21"/>
        <end position="75"/>
    </location>
</feature>
<dbReference type="Gene3D" id="1.10.260.40">
    <property type="entry name" value="lambda repressor-like DNA-binding domains"/>
    <property type="match status" value="1"/>
</dbReference>
<dbReference type="InterPro" id="IPR010982">
    <property type="entry name" value="Lambda_DNA-bd_dom_sf"/>
</dbReference>
<proteinExistence type="predicted"/>
<dbReference type="SMART" id="SM00530">
    <property type="entry name" value="HTH_XRE"/>
    <property type="match status" value="1"/>
</dbReference>
<accession>A0A7X4H854</accession>
<organism evidence="5 6">
    <name type="scientific">Duganella margarita</name>
    <dbReference type="NCBI Taxonomy" id="2692170"/>
    <lineage>
        <taxon>Bacteria</taxon>
        <taxon>Pseudomonadati</taxon>
        <taxon>Pseudomonadota</taxon>
        <taxon>Betaproteobacteria</taxon>
        <taxon>Burkholderiales</taxon>
        <taxon>Oxalobacteraceae</taxon>
        <taxon>Telluria group</taxon>
        <taxon>Duganella</taxon>
    </lineage>
</organism>
<dbReference type="GO" id="GO:0005829">
    <property type="term" value="C:cytosol"/>
    <property type="evidence" value="ECO:0007669"/>
    <property type="project" value="TreeGrafter"/>
</dbReference>
<evidence type="ECO:0000256" key="3">
    <source>
        <dbReference type="ARBA" id="ARBA00023163"/>
    </source>
</evidence>
<dbReference type="PANTHER" id="PTHR46797">
    <property type="entry name" value="HTH-TYPE TRANSCRIPTIONAL REGULATOR"/>
    <property type="match status" value="1"/>
</dbReference>
<dbReference type="InterPro" id="IPR050807">
    <property type="entry name" value="TransReg_Diox_bact_type"/>
</dbReference>
<dbReference type="GO" id="GO:0003700">
    <property type="term" value="F:DNA-binding transcription factor activity"/>
    <property type="evidence" value="ECO:0007669"/>
    <property type="project" value="TreeGrafter"/>
</dbReference>
<comment type="caution">
    <text evidence="5">The sequence shown here is derived from an EMBL/GenBank/DDBJ whole genome shotgun (WGS) entry which is preliminary data.</text>
</comment>
<dbReference type="PROSITE" id="PS50943">
    <property type="entry name" value="HTH_CROC1"/>
    <property type="match status" value="1"/>
</dbReference>
<sequence length="81" mass="8788">MARVSVKTDKDSSLVRLGAAIRARRQLLSMSQEALADHAGIDRSHMGKVERGERNITLLNIMRIAIALDCSASELLSQAGL</sequence>
<dbReference type="AlphaFoldDB" id="A0A7X4H854"/>
<dbReference type="GO" id="GO:0003677">
    <property type="term" value="F:DNA binding"/>
    <property type="evidence" value="ECO:0007669"/>
    <property type="project" value="UniProtKB-KW"/>
</dbReference>
<dbReference type="RefSeq" id="WP_161052564.1">
    <property type="nucleotide sequence ID" value="NZ_WWCR01000063.1"/>
</dbReference>
<dbReference type="SUPFAM" id="SSF47413">
    <property type="entry name" value="lambda repressor-like DNA-binding domains"/>
    <property type="match status" value="1"/>
</dbReference>
<evidence type="ECO:0000256" key="1">
    <source>
        <dbReference type="ARBA" id="ARBA00023015"/>
    </source>
</evidence>
<protein>
    <submittedName>
        <fullName evidence="5">Helix-turn-helix domain-containing protein</fullName>
    </submittedName>
</protein>
<dbReference type="Proteomes" id="UP000469734">
    <property type="component" value="Unassembled WGS sequence"/>
</dbReference>
<dbReference type="Pfam" id="PF01381">
    <property type="entry name" value="HTH_3"/>
    <property type="match status" value="1"/>
</dbReference>
<evidence type="ECO:0000259" key="4">
    <source>
        <dbReference type="PROSITE" id="PS50943"/>
    </source>
</evidence>
<dbReference type="EMBL" id="WWCR01000063">
    <property type="protein sequence ID" value="MYM76067.1"/>
    <property type="molecule type" value="Genomic_DNA"/>
</dbReference>
<keyword evidence="3" id="KW-0804">Transcription</keyword>
<reference evidence="5 6" key="1">
    <citation type="submission" date="2019-12" db="EMBL/GenBank/DDBJ databases">
        <title>Novel species isolated from a subtropical stream in China.</title>
        <authorList>
            <person name="Lu H."/>
        </authorList>
    </citation>
    <scope>NUCLEOTIDE SEQUENCE [LARGE SCALE GENOMIC DNA]</scope>
    <source>
        <strain evidence="5 6">FT134W</strain>
    </source>
</reference>